<dbReference type="KEGG" id="bbae:FRD01_08865"/>
<dbReference type="SUPFAM" id="SSF52540">
    <property type="entry name" value="P-loop containing nucleoside triphosphate hydrolases"/>
    <property type="match status" value="2"/>
</dbReference>
<keyword evidence="13" id="KW-1185">Reference proteome</keyword>
<dbReference type="InterPro" id="IPR004604">
    <property type="entry name" value="DNA_recomb/repair_RecN"/>
</dbReference>
<keyword evidence="4" id="KW-0547">Nucleotide-binding</keyword>
<dbReference type="Gene3D" id="3.40.50.300">
    <property type="entry name" value="P-loop containing nucleotide triphosphate hydrolases"/>
    <property type="match status" value="2"/>
</dbReference>
<comment type="function">
    <text evidence="1 9">May be involved in recombinational repair of damaged DNA.</text>
</comment>
<evidence type="ECO:0000313" key="12">
    <source>
        <dbReference type="EMBL" id="QED27347.1"/>
    </source>
</evidence>
<dbReference type="GO" id="GO:0009432">
    <property type="term" value="P:SOS response"/>
    <property type="evidence" value="ECO:0007669"/>
    <property type="project" value="TreeGrafter"/>
</dbReference>
<evidence type="ECO:0000256" key="1">
    <source>
        <dbReference type="ARBA" id="ARBA00003618"/>
    </source>
</evidence>
<accession>A0A5B8XQH1</accession>
<dbReference type="Proteomes" id="UP000321595">
    <property type="component" value="Chromosome"/>
</dbReference>
<name>A0A5B8XQH1_9DELT</name>
<dbReference type="GO" id="GO:0005524">
    <property type="term" value="F:ATP binding"/>
    <property type="evidence" value="ECO:0007669"/>
    <property type="project" value="UniProtKB-KW"/>
</dbReference>
<evidence type="ECO:0000256" key="6">
    <source>
        <dbReference type="ARBA" id="ARBA00022840"/>
    </source>
</evidence>
<dbReference type="EMBL" id="CP042467">
    <property type="protein sequence ID" value="QED27347.1"/>
    <property type="molecule type" value="Genomic_DNA"/>
</dbReference>
<dbReference type="GO" id="GO:0043590">
    <property type="term" value="C:bacterial nucleoid"/>
    <property type="evidence" value="ECO:0007669"/>
    <property type="project" value="TreeGrafter"/>
</dbReference>
<dbReference type="Pfam" id="PF02463">
    <property type="entry name" value="SMC_N"/>
    <property type="match status" value="1"/>
</dbReference>
<protein>
    <recommendedName>
        <fullName evidence="3 9">DNA repair protein RecN</fullName>
    </recommendedName>
    <alternativeName>
        <fullName evidence="8 9">Recombination protein N</fullName>
    </alternativeName>
</protein>
<sequence length="581" mass="64183">MKICSGVVCSVPVHDLEDKTMLTHLVIRNFAIIHHLEVPFYKGLTVLSGETGAGKSIVIDALNLLLGGRASTDVIRGDADEAVVEGCFELSAFHKRRTQSILEELGVEPGDNELLIRRIIARSGRNKVFVNGCLTTLGTLQAVTSGLVDISGQHEHISLLDVPRHLDILDEFAALNCLRDEYTGSYSTVQNFRKELESLRGDVRERLHRIDFLKYQLGEIDAAKLKLGEDDELEAEFLRLKNAEKIGDSTQRATFLIYDGEASAVSKLSEASNALAKIEHVDPKIAELHARLNDARYLMEDVARELSEFTDSAESDPARLDAVQARLEALKLLKRKHGHEIAIILEEAERMREELDRLENAEERGAELEKKLEKAERAAIELAVQLSGERREAASVFARALERELHDLNMKSAKLSVQFAPESLEGPNATMLGAKGIDTVEFQFSPNPGESPKPLAKIASGGELSRIMLAMKTVLRERDTIATYIFDEVDTGIGGSTADLVGSKIAGTSIDHQVICITHLPQIASRGEHHYRVEKVITADRTESTLRLLDVEERIEEIARMLGGARVSDKTRVAAQELLGL</sequence>
<feature type="domain" description="RecF/RecN/SMC N-terminal" evidence="11">
    <location>
        <begin position="21"/>
        <end position="535"/>
    </location>
</feature>
<evidence type="ECO:0000256" key="5">
    <source>
        <dbReference type="ARBA" id="ARBA00022763"/>
    </source>
</evidence>
<dbReference type="AlphaFoldDB" id="A0A5B8XQH1"/>
<dbReference type="OrthoDB" id="9806954at2"/>
<evidence type="ECO:0000313" key="13">
    <source>
        <dbReference type="Proteomes" id="UP000321595"/>
    </source>
</evidence>
<dbReference type="PANTHER" id="PTHR11059">
    <property type="entry name" value="DNA REPAIR PROTEIN RECN"/>
    <property type="match status" value="1"/>
</dbReference>
<dbReference type="NCBIfam" id="NF008121">
    <property type="entry name" value="PRK10869.1"/>
    <property type="match status" value="1"/>
</dbReference>
<feature type="coiled-coil region" evidence="10">
    <location>
        <begin position="341"/>
        <end position="418"/>
    </location>
</feature>
<dbReference type="GO" id="GO:0006281">
    <property type="term" value="P:DNA repair"/>
    <property type="evidence" value="ECO:0007669"/>
    <property type="project" value="UniProtKB-KW"/>
</dbReference>
<evidence type="ECO:0000256" key="9">
    <source>
        <dbReference type="PIRNR" id="PIRNR003128"/>
    </source>
</evidence>
<keyword evidence="6" id="KW-0067">ATP-binding</keyword>
<evidence type="ECO:0000256" key="8">
    <source>
        <dbReference type="ARBA" id="ARBA00033408"/>
    </source>
</evidence>
<keyword evidence="5 9" id="KW-0227">DNA damage</keyword>
<evidence type="ECO:0000256" key="2">
    <source>
        <dbReference type="ARBA" id="ARBA00009441"/>
    </source>
</evidence>
<reference evidence="12 13" key="1">
    <citation type="submission" date="2019-08" db="EMBL/GenBank/DDBJ databases">
        <authorList>
            <person name="Liang Q."/>
        </authorList>
    </citation>
    <scope>NUCLEOTIDE SEQUENCE [LARGE SCALE GENOMIC DNA]</scope>
    <source>
        <strain evidence="12 13">V1718</strain>
    </source>
</reference>
<comment type="similarity">
    <text evidence="2 9">Belongs to the RecN family.</text>
</comment>
<proteinExistence type="inferred from homology"/>
<evidence type="ECO:0000256" key="10">
    <source>
        <dbReference type="SAM" id="Coils"/>
    </source>
</evidence>
<dbReference type="CDD" id="cd03241">
    <property type="entry name" value="ABC_RecN"/>
    <property type="match status" value="2"/>
</dbReference>
<evidence type="ECO:0000256" key="3">
    <source>
        <dbReference type="ARBA" id="ARBA00021315"/>
    </source>
</evidence>
<dbReference type="FunFam" id="3.40.50.300:FF:000319">
    <property type="entry name" value="DNA repair protein RecN"/>
    <property type="match status" value="1"/>
</dbReference>
<keyword evidence="10" id="KW-0175">Coiled coil</keyword>
<dbReference type="InterPro" id="IPR003395">
    <property type="entry name" value="RecF/RecN/SMC_N"/>
</dbReference>
<dbReference type="NCBIfam" id="TIGR00634">
    <property type="entry name" value="recN"/>
    <property type="match status" value="1"/>
</dbReference>
<dbReference type="FunFam" id="3.40.50.300:FF:000356">
    <property type="entry name" value="DNA repair protein RecN"/>
    <property type="match status" value="1"/>
</dbReference>
<dbReference type="InterPro" id="IPR027417">
    <property type="entry name" value="P-loop_NTPase"/>
</dbReference>
<dbReference type="PANTHER" id="PTHR11059:SF0">
    <property type="entry name" value="DNA REPAIR PROTEIN RECN"/>
    <property type="match status" value="1"/>
</dbReference>
<dbReference type="GO" id="GO:0006310">
    <property type="term" value="P:DNA recombination"/>
    <property type="evidence" value="ECO:0007669"/>
    <property type="project" value="InterPro"/>
</dbReference>
<organism evidence="12 13">
    <name type="scientific">Microvenator marinus</name>
    <dbReference type="NCBI Taxonomy" id="2600177"/>
    <lineage>
        <taxon>Bacteria</taxon>
        <taxon>Deltaproteobacteria</taxon>
        <taxon>Bradymonadales</taxon>
        <taxon>Microvenatoraceae</taxon>
        <taxon>Microvenator</taxon>
    </lineage>
</organism>
<keyword evidence="7 9" id="KW-0234">DNA repair</keyword>
<evidence type="ECO:0000256" key="7">
    <source>
        <dbReference type="ARBA" id="ARBA00023204"/>
    </source>
</evidence>
<evidence type="ECO:0000259" key="11">
    <source>
        <dbReference type="Pfam" id="PF02463"/>
    </source>
</evidence>
<dbReference type="PIRSF" id="PIRSF003128">
    <property type="entry name" value="RecN"/>
    <property type="match status" value="1"/>
</dbReference>
<gene>
    <name evidence="12" type="primary">recN</name>
    <name evidence="12" type="ORF">FRD01_08865</name>
</gene>
<evidence type="ECO:0000256" key="4">
    <source>
        <dbReference type="ARBA" id="ARBA00022741"/>
    </source>
</evidence>